<dbReference type="InterPro" id="IPR059064">
    <property type="entry name" value="TYRAAT2_C"/>
</dbReference>
<dbReference type="InterPro" id="IPR003099">
    <property type="entry name" value="Prephen_DH"/>
</dbReference>
<dbReference type="Pfam" id="PF03807">
    <property type="entry name" value="F420_oxidored"/>
    <property type="match status" value="1"/>
</dbReference>
<dbReference type="EMBL" id="HBFM01001307">
    <property type="protein sequence ID" value="CAD8764326.1"/>
    <property type="molecule type" value="Transcribed_RNA"/>
</dbReference>
<evidence type="ECO:0000256" key="1">
    <source>
        <dbReference type="ARBA" id="ARBA00023002"/>
    </source>
</evidence>
<name>A0A7S0UJ84_9CHLO</name>
<dbReference type="Pfam" id="PF26213">
    <property type="entry name" value="TYRAAT1_C"/>
    <property type="match status" value="1"/>
</dbReference>
<evidence type="ECO:0000259" key="3">
    <source>
        <dbReference type="PROSITE" id="PS51176"/>
    </source>
</evidence>
<dbReference type="GO" id="GO:0004665">
    <property type="term" value="F:prephenate dehydrogenase (NADP+) activity"/>
    <property type="evidence" value="ECO:0007669"/>
    <property type="project" value="InterPro"/>
</dbReference>
<keyword evidence="1" id="KW-0560">Oxidoreductase</keyword>
<dbReference type="GO" id="GO:0006571">
    <property type="term" value="P:tyrosine biosynthetic process"/>
    <property type="evidence" value="ECO:0007669"/>
    <property type="project" value="InterPro"/>
</dbReference>
<dbReference type="PANTHER" id="PTHR43207:SF4">
    <property type="entry name" value="AROGENATE DEHYDROGENASE 2, CHLOROPLASTIC"/>
    <property type="match status" value="1"/>
</dbReference>
<organism evidence="4">
    <name type="scientific">Polytomella parva</name>
    <dbReference type="NCBI Taxonomy" id="51329"/>
    <lineage>
        <taxon>Eukaryota</taxon>
        <taxon>Viridiplantae</taxon>
        <taxon>Chlorophyta</taxon>
        <taxon>core chlorophytes</taxon>
        <taxon>Chlorophyceae</taxon>
        <taxon>CS clade</taxon>
        <taxon>Chlamydomonadales</taxon>
        <taxon>Chlamydomonadaceae</taxon>
        <taxon>Polytomella</taxon>
    </lineage>
</organism>
<evidence type="ECO:0000256" key="2">
    <source>
        <dbReference type="SAM" id="MobiDB-lite"/>
    </source>
</evidence>
<evidence type="ECO:0000313" key="4">
    <source>
        <dbReference type="EMBL" id="CAD8764326.1"/>
    </source>
</evidence>
<dbReference type="InterPro" id="IPR028939">
    <property type="entry name" value="P5C_Rdtase_cat_N"/>
</dbReference>
<dbReference type="SUPFAM" id="SSF48179">
    <property type="entry name" value="6-phosphogluconate dehydrogenase C-terminal domain-like"/>
    <property type="match status" value="1"/>
</dbReference>
<dbReference type="PROSITE" id="PS51176">
    <property type="entry name" value="PDH_ADH"/>
    <property type="match status" value="1"/>
</dbReference>
<dbReference type="InterPro" id="IPR045011">
    <property type="entry name" value="TYRAAT1/2"/>
</dbReference>
<protein>
    <recommendedName>
        <fullName evidence="3">Prephenate/arogenate dehydrogenase domain-containing protein</fullName>
    </recommendedName>
</protein>
<feature type="domain" description="Prephenate/arogenate dehydrogenase" evidence="3">
    <location>
        <begin position="92"/>
        <end position="371"/>
    </location>
</feature>
<dbReference type="AlphaFoldDB" id="A0A7S0UJ84"/>
<dbReference type="PANTHER" id="PTHR43207">
    <property type="entry name" value="AROGENATE DEHYDROGENASE-RELATED"/>
    <property type="match status" value="1"/>
</dbReference>
<dbReference type="InterPro" id="IPR036291">
    <property type="entry name" value="NAD(P)-bd_dom_sf"/>
</dbReference>
<dbReference type="SUPFAM" id="SSF51735">
    <property type="entry name" value="NAD(P)-binding Rossmann-fold domains"/>
    <property type="match status" value="1"/>
</dbReference>
<dbReference type="GO" id="GO:0033730">
    <property type="term" value="F:arogenate dehydrogenase (NADP+) activity"/>
    <property type="evidence" value="ECO:0007669"/>
    <property type="project" value="InterPro"/>
</dbReference>
<reference evidence="4" key="1">
    <citation type="submission" date="2021-01" db="EMBL/GenBank/DDBJ databases">
        <authorList>
            <person name="Corre E."/>
            <person name="Pelletier E."/>
            <person name="Niang G."/>
            <person name="Scheremetjew M."/>
            <person name="Finn R."/>
            <person name="Kale V."/>
            <person name="Holt S."/>
            <person name="Cochrane G."/>
            <person name="Meng A."/>
            <person name="Brown T."/>
            <person name="Cohen L."/>
        </authorList>
    </citation>
    <scope>NUCLEOTIDE SEQUENCE</scope>
    <source>
        <strain evidence="4">SAG 63-3</strain>
    </source>
</reference>
<accession>A0A7S0UJ84</accession>
<dbReference type="GO" id="GO:0008977">
    <property type="term" value="F:prephenate dehydrogenase (NAD+) activity"/>
    <property type="evidence" value="ECO:0007669"/>
    <property type="project" value="InterPro"/>
</dbReference>
<dbReference type="Gene3D" id="3.40.50.720">
    <property type="entry name" value="NAD(P)-binding Rossmann-like Domain"/>
    <property type="match status" value="1"/>
</dbReference>
<proteinExistence type="predicted"/>
<dbReference type="InterPro" id="IPR008927">
    <property type="entry name" value="6-PGluconate_DH-like_C_sf"/>
</dbReference>
<feature type="region of interest" description="Disordered" evidence="2">
    <location>
        <begin position="40"/>
        <end position="65"/>
    </location>
</feature>
<gene>
    <name evidence="4" type="ORF">PPAR00522_LOCUS710</name>
</gene>
<sequence length="379" mass="42107">MISLNSAFISNKPTSSCRPGKRITFVQPICSLNKRNSGIALSSTSSTDRNAETKSKRTVKVKAENTSAPVEPLQVNATTETIDSDQEDDLKFTVGIIGFGKFGQFLAKRLVASGHKVLATSRTSYDKVAKDLGVGFYSDIDDFCEEHPEIIILASSIPSTEKVLTSIPFQRLKRNTLFVDVLSVKVFPKYLLKRVLPPNMDILCTHPMFGPDSGRGSWNGLNFMYERVQIGPGAYRQRRIETFLRFFRDQGCRMVEMSCEEHDRQAASTQFITHTVGRILGAMDLKSTDIDTKGFEALLNLVNNTANDSFELYYGLFLYNRSAADEISRLEAAFKSIKKQLFGRLDNIAREMLLGSAVIEAEKNSSSSNNSSDSGIGKQ</sequence>